<sequence length="73" mass="8065">MPKEIIEAERKGYMETKKDQPSQSVEEIMRIIQEARIPGQGSKVGDGTGQASTGSMNMDDDEEIDVSGEYENV</sequence>
<name>I3T940_MEDTR</name>
<feature type="compositionally biased region" description="Basic and acidic residues" evidence="1">
    <location>
        <begin position="1"/>
        <end position="20"/>
    </location>
</feature>
<evidence type="ECO:0000313" key="2">
    <source>
        <dbReference type="EMBL" id="AFK49032.1"/>
    </source>
</evidence>
<dbReference type="AlphaFoldDB" id="I3T940"/>
<reference evidence="2" key="1">
    <citation type="submission" date="2012-05" db="EMBL/GenBank/DDBJ databases">
        <authorList>
            <person name="Krishnakumar V."/>
            <person name="Cheung F."/>
            <person name="Xiao Y."/>
            <person name="Chan A."/>
            <person name="Moskal W.A."/>
            <person name="Town C.D."/>
        </authorList>
    </citation>
    <scope>NUCLEOTIDE SEQUENCE</scope>
</reference>
<dbReference type="EMBL" id="BT149238">
    <property type="protein sequence ID" value="AFK49032.1"/>
    <property type="molecule type" value="mRNA"/>
</dbReference>
<feature type="compositionally biased region" description="Acidic residues" evidence="1">
    <location>
        <begin position="58"/>
        <end position="73"/>
    </location>
</feature>
<proteinExistence type="evidence at transcript level"/>
<protein>
    <submittedName>
        <fullName evidence="2">Uncharacterized protein</fullName>
    </submittedName>
</protein>
<evidence type="ECO:0000256" key="1">
    <source>
        <dbReference type="SAM" id="MobiDB-lite"/>
    </source>
</evidence>
<dbReference type="ExpressionAtlas" id="I3T940">
    <property type="expression patterns" value="differential"/>
</dbReference>
<feature type="region of interest" description="Disordered" evidence="1">
    <location>
        <begin position="1"/>
        <end position="73"/>
    </location>
</feature>
<organism evidence="2">
    <name type="scientific">Medicago truncatula</name>
    <name type="common">Barrel medic</name>
    <name type="synonym">Medicago tribuloides</name>
    <dbReference type="NCBI Taxonomy" id="3880"/>
    <lineage>
        <taxon>Eukaryota</taxon>
        <taxon>Viridiplantae</taxon>
        <taxon>Streptophyta</taxon>
        <taxon>Embryophyta</taxon>
        <taxon>Tracheophyta</taxon>
        <taxon>Spermatophyta</taxon>
        <taxon>Magnoliopsida</taxon>
        <taxon>eudicotyledons</taxon>
        <taxon>Gunneridae</taxon>
        <taxon>Pentapetalae</taxon>
        <taxon>rosids</taxon>
        <taxon>fabids</taxon>
        <taxon>Fabales</taxon>
        <taxon>Fabaceae</taxon>
        <taxon>Papilionoideae</taxon>
        <taxon>50 kb inversion clade</taxon>
        <taxon>NPAAA clade</taxon>
        <taxon>Hologalegina</taxon>
        <taxon>IRL clade</taxon>
        <taxon>Trifolieae</taxon>
        <taxon>Medicago</taxon>
    </lineage>
</organism>
<accession>I3T940</accession>